<keyword evidence="10" id="KW-0238">DNA-binding</keyword>
<feature type="domain" description="Helicase ATP-binding" evidence="18">
    <location>
        <begin position="97"/>
        <end position="272"/>
    </location>
</feature>
<dbReference type="GO" id="GO:0005524">
    <property type="term" value="F:ATP binding"/>
    <property type="evidence" value="ECO:0007669"/>
    <property type="project" value="UniProtKB-KW"/>
</dbReference>
<evidence type="ECO:0000256" key="5">
    <source>
        <dbReference type="ARBA" id="ARBA00022723"/>
    </source>
</evidence>
<dbReference type="Pfam" id="PF16124">
    <property type="entry name" value="RecQ_Zn_bind"/>
    <property type="match status" value="1"/>
</dbReference>
<dbReference type="OMA" id="FKLSTMV"/>
<dbReference type="PANTHER" id="PTHR13710">
    <property type="entry name" value="DNA HELICASE RECQ FAMILY MEMBER"/>
    <property type="match status" value="1"/>
</dbReference>
<feature type="compositionally biased region" description="Basic and acidic residues" evidence="16">
    <location>
        <begin position="668"/>
        <end position="678"/>
    </location>
</feature>
<dbReference type="InterPro" id="IPR036388">
    <property type="entry name" value="WH-like_DNA-bd_sf"/>
</dbReference>
<reference evidence="21" key="1">
    <citation type="journal article" date="2016" name="Nature">
        <title>The genome of the seagrass Zostera marina reveals angiosperm adaptation to the sea.</title>
        <authorList>
            <person name="Olsen J.L."/>
            <person name="Rouze P."/>
            <person name="Verhelst B."/>
            <person name="Lin Y.-C."/>
            <person name="Bayer T."/>
            <person name="Collen J."/>
            <person name="Dattolo E."/>
            <person name="De Paoli E."/>
            <person name="Dittami S."/>
            <person name="Maumus F."/>
            <person name="Michel G."/>
            <person name="Kersting A."/>
            <person name="Lauritano C."/>
            <person name="Lohaus R."/>
            <person name="Toepel M."/>
            <person name="Tonon T."/>
            <person name="Vanneste K."/>
            <person name="Amirebrahimi M."/>
            <person name="Brakel J."/>
            <person name="Bostroem C."/>
            <person name="Chovatia M."/>
            <person name="Grimwood J."/>
            <person name="Jenkins J.W."/>
            <person name="Jueterbock A."/>
            <person name="Mraz A."/>
            <person name="Stam W.T."/>
            <person name="Tice H."/>
            <person name="Bornberg-Bauer E."/>
            <person name="Green P.J."/>
            <person name="Pearson G.A."/>
            <person name="Procaccini G."/>
            <person name="Duarte C.M."/>
            <person name="Schmutz J."/>
            <person name="Reusch T.B.H."/>
            <person name="Van de Peer Y."/>
        </authorList>
    </citation>
    <scope>NUCLEOTIDE SEQUENCE [LARGE SCALE GENOMIC DNA]</scope>
    <source>
        <strain evidence="21">cv. Finnish</strain>
    </source>
</reference>
<dbReference type="PROSITE" id="PS51192">
    <property type="entry name" value="HELICASE_ATP_BIND_1"/>
    <property type="match status" value="1"/>
</dbReference>
<dbReference type="Pfam" id="PF00271">
    <property type="entry name" value="Helicase_C"/>
    <property type="match status" value="1"/>
</dbReference>
<dbReference type="InterPro" id="IPR002121">
    <property type="entry name" value="HRDC_dom"/>
</dbReference>
<feature type="region of interest" description="Disordered" evidence="16">
    <location>
        <begin position="666"/>
        <end position="699"/>
    </location>
</feature>
<evidence type="ECO:0000256" key="4">
    <source>
        <dbReference type="ARBA" id="ARBA00005446"/>
    </source>
</evidence>
<dbReference type="AlphaFoldDB" id="A0A0K9PP68"/>
<dbReference type="Gene3D" id="1.10.150.80">
    <property type="entry name" value="HRDC domain"/>
    <property type="match status" value="1"/>
</dbReference>
<gene>
    <name evidence="20" type="ORF">ZOSMA_194G00240</name>
</gene>
<dbReference type="SMART" id="SM00490">
    <property type="entry name" value="HELICc"/>
    <property type="match status" value="1"/>
</dbReference>
<dbReference type="PROSITE" id="PS50967">
    <property type="entry name" value="HRDC"/>
    <property type="match status" value="1"/>
</dbReference>
<comment type="catalytic activity">
    <reaction evidence="13 15">
        <text>Couples ATP hydrolysis with the unwinding of duplex DNA by translocating in the 3'-5' direction.</text>
        <dbReference type="EC" id="5.6.2.4"/>
    </reaction>
</comment>
<dbReference type="Pfam" id="PF00270">
    <property type="entry name" value="DEAD"/>
    <property type="match status" value="1"/>
</dbReference>
<protein>
    <recommendedName>
        <fullName evidence="15">ATP-dependent DNA helicase</fullName>
        <ecNumber evidence="15">5.6.2.4</ecNumber>
    </recommendedName>
</protein>
<comment type="cofactor">
    <cofactor evidence="2">
        <name>Mg(2+)</name>
        <dbReference type="ChEBI" id="CHEBI:18420"/>
    </cofactor>
</comment>
<dbReference type="GO" id="GO:0000724">
    <property type="term" value="P:double-strand break repair via homologous recombination"/>
    <property type="evidence" value="ECO:0000318"/>
    <property type="project" value="GO_Central"/>
</dbReference>
<comment type="catalytic activity">
    <reaction evidence="14">
        <text>ATP + H2O = ADP + phosphate + H(+)</text>
        <dbReference type="Rhea" id="RHEA:13065"/>
        <dbReference type="ChEBI" id="CHEBI:15377"/>
        <dbReference type="ChEBI" id="CHEBI:15378"/>
        <dbReference type="ChEBI" id="CHEBI:30616"/>
        <dbReference type="ChEBI" id="CHEBI:43474"/>
        <dbReference type="ChEBI" id="CHEBI:456216"/>
    </reaction>
    <physiologicalReaction direction="left-to-right" evidence="14">
        <dbReference type="Rhea" id="RHEA:13066"/>
    </physiologicalReaction>
</comment>
<evidence type="ECO:0000313" key="21">
    <source>
        <dbReference type="Proteomes" id="UP000036987"/>
    </source>
</evidence>
<evidence type="ECO:0000313" key="20">
    <source>
        <dbReference type="EMBL" id="KMZ70761.1"/>
    </source>
</evidence>
<evidence type="ECO:0000256" key="10">
    <source>
        <dbReference type="ARBA" id="ARBA00023125"/>
    </source>
</evidence>
<dbReference type="GO" id="GO:0016592">
    <property type="term" value="C:mediator complex"/>
    <property type="evidence" value="ECO:0000318"/>
    <property type="project" value="GO_Central"/>
</dbReference>
<evidence type="ECO:0000256" key="14">
    <source>
        <dbReference type="ARBA" id="ARBA00048778"/>
    </source>
</evidence>
<evidence type="ECO:0000256" key="6">
    <source>
        <dbReference type="ARBA" id="ARBA00022741"/>
    </source>
</evidence>
<dbReference type="CDD" id="cd18015">
    <property type="entry name" value="DEXHc_RecQ1"/>
    <property type="match status" value="1"/>
</dbReference>
<accession>A0A0K9PP68</accession>
<dbReference type="SMART" id="SM00487">
    <property type="entry name" value="DEXDc"/>
    <property type="match status" value="1"/>
</dbReference>
<dbReference type="STRING" id="29655.A0A0K9PP68"/>
<evidence type="ECO:0000259" key="18">
    <source>
        <dbReference type="PROSITE" id="PS51192"/>
    </source>
</evidence>
<dbReference type="InterPro" id="IPR044876">
    <property type="entry name" value="HRDC_dom_sf"/>
</dbReference>
<evidence type="ECO:0000256" key="13">
    <source>
        <dbReference type="ARBA" id="ARBA00034617"/>
    </source>
</evidence>
<dbReference type="SUPFAM" id="SSF52540">
    <property type="entry name" value="P-loop containing nucleoside triphosphate hydrolases"/>
    <property type="match status" value="1"/>
</dbReference>
<feature type="domain" description="HRDC" evidence="17">
    <location>
        <begin position="590"/>
        <end position="669"/>
    </location>
</feature>
<dbReference type="Gene3D" id="1.10.10.10">
    <property type="entry name" value="Winged helix-like DNA-binding domain superfamily/Winged helix DNA-binding domain"/>
    <property type="match status" value="1"/>
</dbReference>
<evidence type="ECO:0000256" key="12">
    <source>
        <dbReference type="ARBA" id="ARBA00023242"/>
    </source>
</evidence>
<keyword evidence="11" id="KW-0413">Isomerase</keyword>
<dbReference type="InterPro" id="IPR004589">
    <property type="entry name" value="DNA_helicase_ATP-dep_RecQ"/>
</dbReference>
<evidence type="ECO:0000256" key="2">
    <source>
        <dbReference type="ARBA" id="ARBA00001946"/>
    </source>
</evidence>
<sequence>MESGDIETELLCVETELEEVQDQIGILFDRQERLCEKQSSLRALLEESKADEIECGGIPVTLNEDWSKSFDWDSDADKIRFNTFGIPNYRPNQREIINAIMSGRDVLVIMAAGGGKSLCYQLPAVLRDGLALVVSPLLSLIQDQVMGLTALGISAHMLTSTTSKENEKFIYKTLEKGNGELKILYVTPEKISKSKRFMSKLEKCHNAGRLSLISIDEAHCCSQWGHDFRPDYKNLGILKTQFPKVPVVALTATATYKVQTDLMEMLHIPKCVKFVSTINRPNIFYKVCEKSSIANVVVDEIADFIRNSYPNNESGIVYCFTRKECVQVAMELQQRGITADHYHADMDANVREKVHMRWSKNKLQVIVGTVAFGMGINKPDVRFVIHHSLSKSMETYYQESGRAGRDGLPSECVLYFTPADAPRQSSMVFYENSGLQNLYDIVRYCQSKRTCRRNAFFQHFAEPLQDCNGMCDNCAYGTDVEEVDATCHTKVLISLLQEMQKIEQRTTILQMADKLRIKTKTLVPCLKKEDLEKLIVQLIVDRILHTAYSTNAYITVGPLWSHVVKDKKVIKLVLSGEHGSRSTTTSKKRKSLASGLEVKLDELRKEISSSHGGIFPHSVLSAQQIAILSSERPTSINQLEKLIGKLKTDKLGRRIIDLIQQFTSYEASESREKEEHQEQMNVKRRKKNKTIESGEDGVE</sequence>
<dbReference type="GO" id="GO:0043138">
    <property type="term" value="F:3'-5' DNA helicase activity"/>
    <property type="evidence" value="ECO:0000318"/>
    <property type="project" value="GO_Central"/>
</dbReference>
<evidence type="ECO:0000256" key="9">
    <source>
        <dbReference type="ARBA" id="ARBA00022840"/>
    </source>
</evidence>
<evidence type="ECO:0000256" key="3">
    <source>
        <dbReference type="ARBA" id="ARBA00004123"/>
    </source>
</evidence>
<evidence type="ECO:0000259" key="17">
    <source>
        <dbReference type="PROSITE" id="PS50967"/>
    </source>
</evidence>
<dbReference type="OrthoDB" id="10261556at2759"/>
<dbReference type="Gene3D" id="3.40.50.300">
    <property type="entry name" value="P-loop containing nucleotide triphosphate hydrolases"/>
    <property type="match status" value="2"/>
</dbReference>
<evidence type="ECO:0000256" key="15">
    <source>
        <dbReference type="RuleBase" id="RU364117"/>
    </source>
</evidence>
<evidence type="ECO:0000256" key="11">
    <source>
        <dbReference type="ARBA" id="ARBA00023235"/>
    </source>
</evidence>
<dbReference type="GO" id="GO:0046872">
    <property type="term" value="F:metal ion binding"/>
    <property type="evidence" value="ECO:0007669"/>
    <property type="project" value="UniProtKB-KW"/>
</dbReference>
<dbReference type="CDD" id="cd18794">
    <property type="entry name" value="SF2_C_RecQ"/>
    <property type="match status" value="1"/>
</dbReference>
<keyword evidence="12 15" id="KW-0539">Nucleus</keyword>
<dbReference type="Pfam" id="PF00570">
    <property type="entry name" value="HRDC"/>
    <property type="match status" value="1"/>
</dbReference>
<dbReference type="PANTHER" id="PTHR13710:SF105">
    <property type="entry name" value="ATP-DEPENDENT DNA HELICASE Q1"/>
    <property type="match status" value="1"/>
</dbReference>
<dbReference type="EMBL" id="LFYR01000710">
    <property type="protein sequence ID" value="KMZ70761.1"/>
    <property type="molecule type" value="Genomic_DNA"/>
</dbReference>
<dbReference type="GO" id="GO:0005737">
    <property type="term" value="C:cytoplasm"/>
    <property type="evidence" value="ECO:0000318"/>
    <property type="project" value="GO_Central"/>
</dbReference>
<dbReference type="Proteomes" id="UP000036987">
    <property type="component" value="Unassembled WGS sequence"/>
</dbReference>
<evidence type="ECO:0000256" key="8">
    <source>
        <dbReference type="ARBA" id="ARBA00022806"/>
    </source>
</evidence>
<dbReference type="PROSITE" id="PS51194">
    <property type="entry name" value="HELICASE_CTER"/>
    <property type="match status" value="1"/>
</dbReference>
<dbReference type="FunFam" id="3.40.50.300:FF:001215">
    <property type="entry name" value="ATP-dependent DNA helicase"/>
    <property type="match status" value="1"/>
</dbReference>
<organism evidence="20 21">
    <name type="scientific">Zostera marina</name>
    <name type="common">Eelgrass</name>
    <dbReference type="NCBI Taxonomy" id="29655"/>
    <lineage>
        <taxon>Eukaryota</taxon>
        <taxon>Viridiplantae</taxon>
        <taxon>Streptophyta</taxon>
        <taxon>Embryophyta</taxon>
        <taxon>Tracheophyta</taxon>
        <taxon>Spermatophyta</taxon>
        <taxon>Magnoliopsida</taxon>
        <taxon>Liliopsida</taxon>
        <taxon>Zosteraceae</taxon>
        <taxon>Zostera</taxon>
    </lineage>
</organism>
<keyword evidence="6 15" id="KW-0547">Nucleotide-binding</keyword>
<dbReference type="GO" id="GO:0006260">
    <property type="term" value="P:DNA replication"/>
    <property type="evidence" value="ECO:0000318"/>
    <property type="project" value="GO_Central"/>
</dbReference>
<dbReference type="FunFam" id="3.40.50.300:FF:000752">
    <property type="entry name" value="ATP-dependent DNA helicase"/>
    <property type="match status" value="1"/>
</dbReference>
<evidence type="ECO:0000256" key="7">
    <source>
        <dbReference type="ARBA" id="ARBA00022801"/>
    </source>
</evidence>
<dbReference type="InterPro" id="IPR001650">
    <property type="entry name" value="Helicase_C-like"/>
</dbReference>
<dbReference type="NCBIfam" id="TIGR00614">
    <property type="entry name" value="recQ_fam"/>
    <property type="match status" value="1"/>
</dbReference>
<proteinExistence type="inferred from homology"/>
<evidence type="ECO:0000256" key="1">
    <source>
        <dbReference type="ARBA" id="ARBA00001936"/>
    </source>
</evidence>
<dbReference type="GO" id="GO:0009378">
    <property type="term" value="F:four-way junction helicase activity"/>
    <property type="evidence" value="ECO:0000318"/>
    <property type="project" value="GO_Central"/>
</dbReference>
<dbReference type="InterPro" id="IPR014001">
    <property type="entry name" value="Helicase_ATP-bd"/>
</dbReference>
<name>A0A0K9PP68_ZOSMR</name>
<keyword evidence="21" id="KW-1185">Reference proteome</keyword>
<comment type="caution">
    <text evidence="20">The sequence shown here is derived from an EMBL/GenBank/DDBJ whole genome shotgun (WGS) entry which is preliminary data.</text>
</comment>
<evidence type="ECO:0000256" key="16">
    <source>
        <dbReference type="SAM" id="MobiDB-lite"/>
    </source>
</evidence>
<comment type="cofactor">
    <cofactor evidence="1">
        <name>Mn(2+)</name>
        <dbReference type="ChEBI" id="CHEBI:29035"/>
    </cofactor>
</comment>
<evidence type="ECO:0000259" key="19">
    <source>
        <dbReference type="PROSITE" id="PS51194"/>
    </source>
</evidence>
<dbReference type="InterPro" id="IPR011545">
    <property type="entry name" value="DEAD/DEAH_box_helicase_dom"/>
</dbReference>
<comment type="similarity">
    <text evidence="4 15">Belongs to the helicase family. RecQ subfamily.</text>
</comment>
<dbReference type="EC" id="5.6.2.4" evidence="15"/>
<keyword evidence="9 15" id="KW-0067">ATP-binding</keyword>
<dbReference type="InterPro" id="IPR032284">
    <property type="entry name" value="RecQ_Zn-bd"/>
</dbReference>
<dbReference type="InterPro" id="IPR027417">
    <property type="entry name" value="P-loop_NTPase"/>
</dbReference>
<dbReference type="GO" id="GO:0003677">
    <property type="term" value="F:DNA binding"/>
    <property type="evidence" value="ECO:0007669"/>
    <property type="project" value="UniProtKB-KW"/>
</dbReference>
<comment type="subcellular location">
    <subcellularLocation>
        <location evidence="3 15">Nucleus</location>
    </subcellularLocation>
</comment>
<dbReference type="GO" id="GO:0016887">
    <property type="term" value="F:ATP hydrolysis activity"/>
    <property type="evidence" value="ECO:0007669"/>
    <property type="project" value="RHEA"/>
</dbReference>
<dbReference type="GO" id="GO:0005694">
    <property type="term" value="C:chromosome"/>
    <property type="evidence" value="ECO:0000318"/>
    <property type="project" value="GO_Central"/>
</dbReference>
<keyword evidence="8 15" id="KW-0347">Helicase</keyword>
<keyword evidence="7 15" id="KW-0378">Hydrolase</keyword>
<feature type="domain" description="Helicase C-terminal" evidence="19">
    <location>
        <begin position="297"/>
        <end position="446"/>
    </location>
</feature>
<keyword evidence="5" id="KW-0479">Metal-binding</keyword>